<dbReference type="EMBL" id="LT554307">
    <property type="protein sequence ID" value="SAM03935.1"/>
    <property type="molecule type" value="Genomic_DNA"/>
</dbReference>
<evidence type="ECO:0000313" key="2">
    <source>
        <dbReference type="Proteomes" id="UP000078561"/>
    </source>
</evidence>
<gene>
    <name evidence="1" type="primary">ABSGL_09791.1 scaffold 11617</name>
</gene>
<sequence>METLLTDPGVSVMEAHKLSLEGILTRRNKKVQQTKLRMTEYVDSEEVESCQRQIHELDIEATHYMLKRDNVSVDEVAHNWNELKNLTKQQNFLMDRMRKQSAEKSANDRERQLTVCRTCALYIDLNISDERKHIHTQNSTHQAFMKIEAKLAELEKVP</sequence>
<name>A0A163JWZ0_ABSGL</name>
<evidence type="ECO:0000313" key="1">
    <source>
        <dbReference type="EMBL" id="SAM03935.1"/>
    </source>
</evidence>
<dbReference type="InParanoid" id="A0A163JWZ0"/>
<keyword evidence="2" id="KW-1185">Reference proteome</keyword>
<dbReference type="STRING" id="4829.A0A163JWZ0"/>
<accession>A0A163JWZ0</accession>
<reference evidence="1" key="1">
    <citation type="submission" date="2016-04" db="EMBL/GenBank/DDBJ databases">
        <authorList>
            <person name="Evans L.H."/>
            <person name="Alamgir A."/>
            <person name="Owens N."/>
            <person name="Weber N.D."/>
            <person name="Virtaneva K."/>
            <person name="Barbian K."/>
            <person name="Babar A."/>
            <person name="Rosenke K."/>
        </authorList>
    </citation>
    <scope>NUCLEOTIDE SEQUENCE [LARGE SCALE GENOMIC DNA]</scope>
    <source>
        <strain evidence="1">CBS 101.48</strain>
    </source>
</reference>
<organism evidence="1">
    <name type="scientific">Absidia glauca</name>
    <name type="common">Pin mould</name>
    <dbReference type="NCBI Taxonomy" id="4829"/>
    <lineage>
        <taxon>Eukaryota</taxon>
        <taxon>Fungi</taxon>
        <taxon>Fungi incertae sedis</taxon>
        <taxon>Mucoromycota</taxon>
        <taxon>Mucoromycotina</taxon>
        <taxon>Mucoromycetes</taxon>
        <taxon>Mucorales</taxon>
        <taxon>Cunninghamellaceae</taxon>
        <taxon>Absidia</taxon>
    </lineage>
</organism>
<dbReference type="AlphaFoldDB" id="A0A163JWZ0"/>
<proteinExistence type="predicted"/>
<dbReference type="Proteomes" id="UP000078561">
    <property type="component" value="Unassembled WGS sequence"/>
</dbReference>
<protein>
    <submittedName>
        <fullName evidence="1">Uncharacterized protein</fullName>
    </submittedName>
</protein>